<dbReference type="InterPro" id="IPR025476">
    <property type="entry name" value="Helitron_helicase-like"/>
</dbReference>
<sequence>MFDHRFHMFLKDVIMSEAQPIGKIIDYFYRVEFQQRGSPHTHCLFWVENAPKFGEDDIDDIITFIDKYITCEIPDEKEDKELHDIVMAVHQHSKKHSKSCKKKGTVCRFNFPRPPSTRTFISEPSDPDKDSKDDEELAKEILSDLWEVIKKHEDENLDVSEIFQEDRTCSRKLRNILSFYHQSQYSSSQTSAK</sequence>
<dbReference type="AlphaFoldDB" id="A0A8B6DS86"/>
<name>A0A8B6DS86_MYTGA</name>
<accession>A0A8B6DS86</accession>
<evidence type="ECO:0000259" key="1">
    <source>
        <dbReference type="Pfam" id="PF14214"/>
    </source>
</evidence>
<dbReference type="Proteomes" id="UP000596742">
    <property type="component" value="Unassembled WGS sequence"/>
</dbReference>
<protein>
    <recommendedName>
        <fullName evidence="1">Helitron helicase-like domain-containing protein</fullName>
    </recommendedName>
</protein>
<organism evidence="2 3">
    <name type="scientific">Mytilus galloprovincialis</name>
    <name type="common">Mediterranean mussel</name>
    <dbReference type="NCBI Taxonomy" id="29158"/>
    <lineage>
        <taxon>Eukaryota</taxon>
        <taxon>Metazoa</taxon>
        <taxon>Spiralia</taxon>
        <taxon>Lophotrochozoa</taxon>
        <taxon>Mollusca</taxon>
        <taxon>Bivalvia</taxon>
        <taxon>Autobranchia</taxon>
        <taxon>Pteriomorphia</taxon>
        <taxon>Mytilida</taxon>
        <taxon>Mytiloidea</taxon>
        <taxon>Mytilidae</taxon>
        <taxon>Mytilinae</taxon>
        <taxon>Mytilus</taxon>
    </lineage>
</organism>
<comment type="caution">
    <text evidence="2">The sequence shown here is derived from an EMBL/GenBank/DDBJ whole genome shotgun (WGS) entry which is preliminary data.</text>
</comment>
<dbReference type="Pfam" id="PF14214">
    <property type="entry name" value="Helitron_like_N"/>
    <property type="match status" value="1"/>
</dbReference>
<dbReference type="OrthoDB" id="10064798at2759"/>
<proteinExistence type="predicted"/>
<keyword evidence="3" id="KW-1185">Reference proteome</keyword>
<evidence type="ECO:0000313" key="3">
    <source>
        <dbReference type="Proteomes" id="UP000596742"/>
    </source>
</evidence>
<feature type="domain" description="Helitron helicase-like" evidence="1">
    <location>
        <begin position="2"/>
        <end position="44"/>
    </location>
</feature>
<dbReference type="EMBL" id="UYJE01003964">
    <property type="protein sequence ID" value="VDI23725.1"/>
    <property type="molecule type" value="Genomic_DNA"/>
</dbReference>
<gene>
    <name evidence="2" type="ORF">MGAL_10B078531</name>
</gene>
<evidence type="ECO:0000313" key="2">
    <source>
        <dbReference type="EMBL" id="VDI23725.1"/>
    </source>
</evidence>
<reference evidence="2" key="1">
    <citation type="submission" date="2018-11" db="EMBL/GenBank/DDBJ databases">
        <authorList>
            <person name="Alioto T."/>
            <person name="Alioto T."/>
        </authorList>
    </citation>
    <scope>NUCLEOTIDE SEQUENCE</scope>
</reference>